<feature type="coiled-coil region" evidence="1">
    <location>
        <begin position="34"/>
        <end position="87"/>
    </location>
</feature>
<accession>A0ABC8S1U8</accession>
<reference evidence="2 3" key="1">
    <citation type="submission" date="2024-02" db="EMBL/GenBank/DDBJ databases">
        <authorList>
            <person name="Vignale AGUSTIN F."/>
            <person name="Sosa J E."/>
            <person name="Modenutti C."/>
        </authorList>
    </citation>
    <scope>NUCLEOTIDE SEQUENCE [LARGE SCALE GENOMIC DNA]</scope>
</reference>
<organism evidence="2 3">
    <name type="scientific">Ilex paraguariensis</name>
    <name type="common">yerba mate</name>
    <dbReference type="NCBI Taxonomy" id="185542"/>
    <lineage>
        <taxon>Eukaryota</taxon>
        <taxon>Viridiplantae</taxon>
        <taxon>Streptophyta</taxon>
        <taxon>Embryophyta</taxon>
        <taxon>Tracheophyta</taxon>
        <taxon>Spermatophyta</taxon>
        <taxon>Magnoliopsida</taxon>
        <taxon>eudicotyledons</taxon>
        <taxon>Gunneridae</taxon>
        <taxon>Pentapetalae</taxon>
        <taxon>asterids</taxon>
        <taxon>campanulids</taxon>
        <taxon>Aquifoliales</taxon>
        <taxon>Aquifoliaceae</taxon>
        <taxon>Ilex</taxon>
    </lineage>
</organism>
<keyword evidence="3" id="KW-1185">Reference proteome</keyword>
<dbReference type="Proteomes" id="UP001642360">
    <property type="component" value="Unassembled WGS sequence"/>
</dbReference>
<sequence>MGLHVIDTAIGADFMCTIESFQVESKLRETTYRLEQQLAEEQAARLKAEEFAQEAQRKSNDEIRKLRENLERAQRETEEVRKRAESGRCAIL</sequence>
<gene>
    <name evidence="2" type="ORF">ILEXP_LOCUS18358</name>
</gene>
<comment type="caution">
    <text evidence="2">The sequence shown here is derived from an EMBL/GenBank/DDBJ whole genome shotgun (WGS) entry which is preliminary data.</text>
</comment>
<evidence type="ECO:0000256" key="1">
    <source>
        <dbReference type="SAM" id="Coils"/>
    </source>
</evidence>
<protein>
    <submittedName>
        <fullName evidence="2">Uncharacterized protein</fullName>
    </submittedName>
</protein>
<name>A0ABC8S1U8_9AQUA</name>
<dbReference type="EMBL" id="CAUOFW020002003">
    <property type="protein sequence ID" value="CAK9150221.1"/>
    <property type="molecule type" value="Genomic_DNA"/>
</dbReference>
<evidence type="ECO:0000313" key="3">
    <source>
        <dbReference type="Proteomes" id="UP001642360"/>
    </source>
</evidence>
<evidence type="ECO:0000313" key="2">
    <source>
        <dbReference type="EMBL" id="CAK9150221.1"/>
    </source>
</evidence>
<dbReference type="AlphaFoldDB" id="A0ABC8S1U8"/>
<keyword evidence="1" id="KW-0175">Coiled coil</keyword>
<proteinExistence type="predicted"/>